<evidence type="ECO:0000256" key="21">
    <source>
        <dbReference type="ARBA" id="ARBA00023306"/>
    </source>
</evidence>
<evidence type="ECO:0000256" key="3">
    <source>
        <dbReference type="ARBA" id="ARBA00005201"/>
    </source>
</evidence>
<dbReference type="PROSITE" id="PS50901">
    <property type="entry name" value="FTSK"/>
    <property type="match status" value="1"/>
</dbReference>
<dbReference type="Proteomes" id="UP000269352">
    <property type="component" value="Unassembled WGS sequence"/>
</dbReference>
<keyword evidence="15" id="KW-0159">Chromosome partition</keyword>
<dbReference type="SUPFAM" id="SSF52540">
    <property type="entry name" value="P-loop containing nucleoside triphosphate hydrolases"/>
    <property type="match status" value="1"/>
</dbReference>
<comment type="subunit">
    <text evidence="22">Homohexamer. Forms a ring that surrounds DNA.</text>
</comment>
<name>A0A388TDB1_TERA1</name>
<comment type="caution">
    <text evidence="29">The sequence shown here is derived from an EMBL/GenBank/DDBJ whole genome shotgun (WGS) entry which is preliminary data.</text>
</comment>
<dbReference type="InterPro" id="IPR050206">
    <property type="entry name" value="FtsK/SpoIIIE/SftA"/>
</dbReference>
<evidence type="ECO:0000256" key="20">
    <source>
        <dbReference type="ARBA" id="ARBA00023268"/>
    </source>
</evidence>
<feature type="region of interest" description="Disordered" evidence="26">
    <location>
        <begin position="106"/>
        <end position="168"/>
    </location>
</feature>
<dbReference type="AlphaFoldDB" id="A0A388TDB1"/>
<dbReference type="Pfam" id="PF17854">
    <property type="entry name" value="FtsK_alpha"/>
    <property type="match status" value="1"/>
</dbReference>
<dbReference type="InterPro" id="IPR002543">
    <property type="entry name" value="FtsK_dom"/>
</dbReference>
<dbReference type="SUPFAM" id="SSF52374">
    <property type="entry name" value="Nucleotidylyl transferase"/>
    <property type="match status" value="1"/>
</dbReference>
<evidence type="ECO:0000256" key="12">
    <source>
        <dbReference type="ARBA" id="ARBA00022741"/>
    </source>
</evidence>
<feature type="domain" description="FtsK" evidence="28">
    <location>
        <begin position="308"/>
        <end position="495"/>
    </location>
</feature>
<protein>
    <submittedName>
        <fullName evidence="29">Cell division protein FtsK</fullName>
    </submittedName>
</protein>
<keyword evidence="8" id="KW-0288">FMN</keyword>
<dbReference type="Pfam" id="PF06574">
    <property type="entry name" value="FAD_syn"/>
    <property type="match status" value="1"/>
</dbReference>
<feature type="non-terminal residue" evidence="29">
    <location>
        <position position="1"/>
    </location>
</feature>
<proteinExistence type="inferred from homology"/>
<evidence type="ECO:0000256" key="18">
    <source>
        <dbReference type="ARBA" id="ARBA00023125"/>
    </source>
</evidence>
<dbReference type="SMART" id="SM00382">
    <property type="entry name" value="AAA"/>
    <property type="match status" value="1"/>
</dbReference>
<evidence type="ECO:0000256" key="9">
    <source>
        <dbReference type="ARBA" id="ARBA00022679"/>
    </source>
</evidence>
<evidence type="ECO:0000256" key="7">
    <source>
        <dbReference type="ARBA" id="ARBA00022630"/>
    </source>
</evidence>
<dbReference type="PANTHER" id="PTHR22683">
    <property type="entry name" value="SPORULATION PROTEIN RELATED"/>
    <property type="match status" value="1"/>
</dbReference>
<keyword evidence="10 27" id="KW-0812">Transmembrane</keyword>
<dbReference type="InterPro" id="IPR027417">
    <property type="entry name" value="P-loop_NTPase"/>
</dbReference>
<evidence type="ECO:0000256" key="25">
    <source>
        <dbReference type="PROSITE-ProRule" id="PRU00289"/>
    </source>
</evidence>
<feature type="binding site" evidence="25">
    <location>
        <begin position="325"/>
        <end position="332"/>
    </location>
    <ligand>
        <name>ATP</name>
        <dbReference type="ChEBI" id="CHEBI:30616"/>
    </ligand>
</feature>
<evidence type="ECO:0000256" key="27">
    <source>
        <dbReference type="SAM" id="Phobius"/>
    </source>
</evidence>
<accession>A0A388TDB1</accession>
<dbReference type="GO" id="GO:0003677">
    <property type="term" value="F:DNA binding"/>
    <property type="evidence" value="ECO:0007669"/>
    <property type="project" value="UniProtKB-KW"/>
</dbReference>
<dbReference type="GO" id="GO:0008531">
    <property type="term" value="F:riboflavin kinase activity"/>
    <property type="evidence" value="ECO:0007669"/>
    <property type="project" value="UniProtKB-EC"/>
</dbReference>
<evidence type="ECO:0000256" key="5">
    <source>
        <dbReference type="ARBA" id="ARBA00022475"/>
    </source>
</evidence>
<keyword evidence="21" id="KW-0131">Cell cycle</keyword>
<evidence type="ECO:0000256" key="8">
    <source>
        <dbReference type="ARBA" id="ARBA00022643"/>
    </source>
</evidence>
<keyword evidence="13" id="KW-0418">Kinase</keyword>
<evidence type="ECO:0000256" key="23">
    <source>
        <dbReference type="ARBA" id="ARBA00047880"/>
    </source>
</evidence>
<dbReference type="InterPro" id="IPR023465">
    <property type="entry name" value="Riboflavin_kinase_dom_sf"/>
</dbReference>
<evidence type="ECO:0000256" key="1">
    <source>
        <dbReference type="ARBA" id="ARBA00004651"/>
    </source>
</evidence>
<comment type="subcellular location">
    <subcellularLocation>
        <location evidence="1">Cell membrane</location>
        <topology evidence="1">Multi-pass membrane protein</topology>
    </subcellularLocation>
</comment>
<feature type="transmembrane region" description="Helical" evidence="27">
    <location>
        <begin position="69"/>
        <end position="91"/>
    </location>
</feature>
<evidence type="ECO:0000313" key="29">
    <source>
        <dbReference type="EMBL" id="GBR74918.1"/>
    </source>
</evidence>
<dbReference type="SMART" id="SM00904">
    <property type="entry name" value="Flavokinase"/>
    <property type="match status" value="1"/>
</dbReference>
<comment type="pathway">
    <text evidence="2">Cofactor biosynthesis; FAD biosynthesis; FAD from FMN: step 1/1.</text>
</comment>
<evidence type="ECO:0000256" key="11">
    <source>
        <dbReference type="ARBA" id="ARBA00022695"/>
    </source>
</evidence>
<evidence type="ECO:0000256" key="19">
    <source>
        <dbReference type="ARBA" id="ARBA00023136"/>
    </source>
</evidence>
<dbReference type="GO" id="GO:0005524">
    <property type="term" value="F:ATP binding"/>
    <property type="evidence" value="ECO:0007669"/>
    <property type="project" value="UniProtKB-UniRule"/>
</dbReference>
<feature type="compositionally biased region" description="Pro residues" evidence="26">
    <location>
        <begin position="125"/>
        <end position="134"/>
    </location>
</feature>
<keyword evidence="12 25" id="KW-0547">Nucleotide-binding</keyword>
<dbReference type="GO" id="GO:0009398">
    <property type="term" value="P:FMN biosynthetic process"/>
    <property type="evidence" value="ECO:0007669"/>
    <property type="project" value="UniProtKB-UniPathway"/>
</dbReference>
<organism evidence="29 30">
    <name type="scientific">Termititenax aidoneus</name>
    <dbReference type="NCBI Taxonomy" id="2218524"/>
    <lineage>
        <taxon>Bacteria</taxon>
        <taxon>Bacillati</taxon>
        <taxon>Candidatus Margulisiibacteriota</taxon>
        <taxon>Candidatus Termititenacia</taxon>
        <taxon>Candidatus Termititenacales</taxon>
        <taxon>Candidatus Termititenacaceae</taxon>
        <taxon>Candidatus Termititenax</taxon>
    </lineage>
</organism>
<dbReference type="UniPathway" id="UPA00276">
    <property type="reaction ID" value="UER00406"/>
</dbReference>
<evidence type="ECO:0000256" key="13">
    <source>
        <dbReference type="ARBA" id="ARBA00022777"/>
    </source>
</evidence>
<dbReference type="Pfam" id="PF01687">
    <property type="entry name" value="Flavokinase"/>
    <property type="match status" value="1"/>
</dbReference>
<feature type="transmembrane region" description="Helical" evidence="27">
    <location>
        <begin position="6"/>
        <end position="23"/>
    </location>
</feature>
<dbReference type="GO" id="GO:0007059">
    <property type="term" value="P:chromosome segregation"/>
    <property type="evidence" value="ECO:0007669"/>
    <property type="project" value="UniProtKB-KW"/>
</dbReference>
<dbReference type="GO" id="GO:0009231">
    <property type="term" value="P:riboflavin biosynthetic process"/>
    <property type="evidence" value="ECO:0007669"/>
    <property type="project" value="InterPro"/>
</dbReference>
<evidence type="ECO:0000256" key="10">
    <source>
        <dbReference type="ARBA" id="ARBA00022692"/>
    </source>
</evidence>
<dbReference type="SUPFAM" id="SSF82114">
    <property type="entry name" value="Riboflavin kinase-like"/>
    <property type="match status" value="1"/>
</dbReference>
<evidence type="ECO:0000256" key="16">
    <source>
        <dbReference type="ARBA" id="ARBA00022840"/>
    </source>
</evidence>
<dbReference type="Pfam" id="PF13491">
    <property type="entry name" value="FtsK_4TM"/>
    <property type="match status" value="1"/>
</dbReference>
<dbReference type="Gene3D" id="3.30.980.40">
    <property type="match status" value="1"/>
</dbReference>
<dbReference type="Gene3D" id="3.40.50.620">
    <property type="entry name" value="HUPs"/>
    <property type="match status" value="1"/>
</dbReference>
<dbReference type="GO" id="GO:0006747">
    <property type="term" value="P:FAD biosynthetic process"/>
    <property type="evidence" value="ECO:0007669"/>
    <property type="project" value="UniProtKB-UniPathway"/>
</dbReference>
<comment type="catalytic activity">
    <reaction evidence="24">
        <text>FMN + ATP + H(+) = FAD + diphosphate</text>
        <dbReference type="Rhea" id="RHEA:17237"/>
        <dbReference type="ChEBI" id="CHEBI:15378"/>
        <dbReference type="ChEBI" id="CHEBI:30616"/>
        <dbReference type="ChEBI" id="CHEBI:33019"/>
        <dbReference type="ChEBI" id="CHEBI:57692"/>
        <dbReference type="ChEBI" id="CHEBI:58210"/>
        <dbReference type="EC" id="2.7.7.2"/>
    </reaction>
</comment>
<feature type="compositionally biased region" description="Low complexity" evidence="26">
    <location>
        <begin position="147"/>
        <end position="158"/>
    </location>
</feature>
<dbReference type="GO" id="GO:0003919">
    <property type="term" value="F:FMN adenylyltransferase activity"/>
    <property type="evidence" value="ECO:0007669"/>
    <property type="project" value="UniProtKB-EC"/>
</dbReference>
<keyword evidence="18" id="KW-0238">DNA-binding</keyword>
<keyword evidence="7" id="KW-0285">Flavoprotein</keyword>
<dbReference type="InterPro" id="IPR041027">
    <property type="entry name" value="FtsK_alpha"/>
</dbReference>
<dbReference type="InterPro" id="IPR014729">
    <property type="entry name" value="Rossmann-like_a/b/a_fold"/>
</dbReference>
<evidence type="ECO:0000256" key="26">
    <source>
        <dbReference type="SAM" id="MobiDB-lite"/>
    </source>
</evidence>
<keyword evidence="17 27" id="KW-1133">Transmembrane helix</keyword>
<dbReference type="InterPro" id="IPR002606">
    <property type="entry name" value="Riboflavin_kinase_bac"/>
</dbReference>
<evidence type="ECO:0000256" key="6">
    <source>
        <dbReference type="ARBA" id="ARBA00022618"/>
    </source>
</evidence>
<dbReference type="UniPathway" id="UPA00277">
    <property type="reaction ID" value="UER00407"/>
</dbReference>
<keyword evidence="16 25" id="KW-0067">ATP-binding</keyword>
<dbReference type="EMBL" id="BGZN01000105">
    <property type="protein sequence ID" value="GBR74918.1"/>
    <property type="molecule type" value="Genomic_DNA"/>
</dbReference>
<dbReference type="Gene3D" id="3.40.50.300">
    <property type="entry name" value="P-loop containing nucleotide triphosphate hydrolases"/>
    <property type="match status" value="1"/>
</dbReference>
<feature type="compositionally biased region" description="Pro residues" evidence="26">
    <location>
        <begin position="109"/>
        <end position="118"/>
    </location>
</feature>
<gene>
    <name evidence="29" type="primary">ftsK</name>
    <name evidence="29" type="ORF">NO1_2007</name>
</gene>
<evidence type="ECO:0000256" key="22">
    <source>
        <dbReference type="ARBA" id="ARBA00025923"/>
    </source>
</evidence>
<evidence type="ECO:0000256" key="15">
    <source>
        <dbReference type="ARBA" id="ARBA00022829"/>
    </source>
</evidence>
<dbReference type="GO" id="GO:0005886">
    <property type="term" value="C:plasma membrane"/>
    <property type="evidence" value="ECO:0007669"/>
    <property type="project" value="UniProtKB-SubCell"/>
</dbReference>
<dbReference type="CDD" id="cd02064">
    <property type="entry name" value="FAD_synthetase_N"/>
    <property type="match status" value="1"/>
</dbReference>
<keyword evidence="5" id="KW-1003">Cell membrane</keyword>
<dbReference type="Gene3D" id="2.40.30.30">
    <property type="entry name" value="Riboflavin kinase-like"/>
    <property type="match status" value="1"/>
</dbReference>
<dbReference type="InterPro" id="IPR015865">
    <property type="entry name" value="Riboflavin_kinase_bac/euk"/>
</dbReference>
<keyword evidence="30" id="KW-1185">Reference proteome</keyword>
<keyword evidence="11" id="KW-0548">Nucleotidyltransferase</keyword>
<dbReference type="Pfam" id="PF01580">
    <property type="entry name" value="FtsK_SpoIIIE"/>
    <property type="match status" value="1"/>
</dbReference>
<evidence type="ECO:0000256" key="2">
    <source>
        <dbReference type="ARBA" id="ARBA00004726"/>
    </source>
</evidence>
<dbReference type="PANTHER" id="PTHR22683:SF41">
    <property type="entry name" value="DNA TRANSLOCASE FTSK"/>
    <property type="match status" value="1"/>
</dbReference>
<evidence type="ECO:0000259" key="28">
    <source>
        <dbReference type="PROSITE" id="PS50901"/>
    </source>
</evidence>
<dbReference type="InterPro" id="IPR025199">
    <property type="entry name" value="FtsK_4TM"/>
</dbReference>
<keyword evidence="20" id="KW-0511">Multifunctional enzyme</keyword>
<keyword evidence="14" id="KW-0274">FAD</keyword>
<feature type="region of interest" description="Disordered" evidence="26">
    <location>
        <begin position="561"/>
        <end position="584"/>
    </location>
</feature>
<dbReference type="InterPro" id="IPR015864">
    <property type="entry name" value="FAD_synthase"/>
</dbReference>
<comment type="similarity">
    <text evidence="4">Belongs to the FtsK/SpoIIIE/SftA family.</text>
</comment>
<reference evidence="29 30" key="1">
    <citation type="journal article" date="2019" name="ISME J.">
        <title>Genome analyses of uncultured TG2/ZB3 bacteria in 'Margulisbacteria' specifically attached to ectosymbiotic spirochetes of protists in the termite gut.</title>
        <authorList>
            <person name="Utami Y.D."/>
            <person name="Kuwahara H."/>
            <person name="Igai K."/>
            <person name="Murakami T."/>
            <person name="Sugaya K."/>
            <person name="Morikawa T."/>
            <person name="Nagura Y."/>
            <person name="Yuki M."/>
            <person name="Deevong P."/>
            <person name="Inoue T."/>
            <person name="Kihara K."/>
            <person name="Lo N."/>
            <person name="Yamada A."/>
            <person name="Ohkuma M."/>
            <person name="Hongoh Y."/>
        </authorList>
    </citation>
    <scope>NUCLEOTIDE SEQUENCE [LARGE SCALE GENOMIC DNA]</scope>
    <source>
        <strain evidence="29">NkOx7-01</strain>
    </source>
</reference>
<comment type="pathway">
    <text evidence="3">Cofactor biosynthesis; FMN biosynthesis; FMN from riboflavin (ATP route): step 1/1.</text>
</comment>
<dbReference type="InterPro" id="IPR003593">
    <property type="entry name" value="AAA+_ATPase"/>
</dbReference>
<sequence>GGLYAVPPVVLLIIVWLIFRQRIKHSGWRIGGAALFLLVFSAMCELFPWHGGVLGGFVASALTDYFGAIGAYVCLLILLWLSVLLMLNCTVKNFVFFLYKTFVSESAPPKRPALPRAPRPQRINPLPPRAPRPAPSARQQVVPPKPAARQTRAAAAAAPKPPPPKYVSKAGNYKFPPLKLLRPPVDPRETQRRQAAQFYQDKQLLENTLASFNVKAAVTNVCQGPSVTRYELTPGHGVRVNKIASLADDISLNMAAAVRIEAPVPGKSVVGIEVPNQISRPVNLSELAGQPEFGRHPLTTALGLDIAGSPVFCALPDMPHLLIAGATGSGKSVCVNSLIMSILLKSAPQDVRFVLIDPKKVELSVYSDLPHLVAPVVDDAQMAQIVLKHWALPEMENRYEEFKKVGARNIEDFNRRPGKHLPYVVIIIDELADLMLVASKTVEESINRLAAKGRAAGLHLVIATQRPSVDVITGLIKANVPSRVAFAVKSQIDSRTIIDGMGAEKLLGKGDMLYSPLGARQIRRVQGVFVSDEEINQVTRFIRAQLPPAYELDLGQLRAQAEQAEDESKTAAAGSGGPNVRNDGKDVLFDGVHRGHQKVIEKAHLVLTITPHPNPDLELLTTPAEKKDLIGNLAEFKFTPRRARLTPENFIVWLKQKYNPTEIIVGHDFHFGWQRQGNVATLRKLGQKYKIAVTEIPEYVYQKETVRSSAIRAYLYDGQIEQANELLGRDYQLNGKVVRGKRLGRKLGFPTINLKLNYLQKLVPRDGVYRGEAIAQNKLYSAAIFIGRNAIEAHLLGFSGNLYGQKAVLFLQEYLRPIIKFKNLNDLQKQIQKDLRKIKISH</sequence>
<evidence type="ECO:0000313" key="30">
    <source>
        <dbReference type="Proteomes" id="UP000269352"/>
    </source>
</evidence>
<evidence type="ECO:0000256" key="24">
    <source>
        <dbReference type="ARBA" id="ARBA00049494"/>
    </source>
</evidence>
<keyword evidence="6 29" id="KW-0132">Cell division</keyword>
<evidence type="ECO:0000256" key="14">
    <source>
        <dbReference type="ARBA" id="ARBA00022827"/>
    </source>
</evidence>
<keyword evidence="9" id="KW-0808">Transferase</keyword>
<dbReference type="GO" id="GO:0051301">
    <property type="term" value="P:cell division"/>
    <property type="evidence" value="ECO:0007669"/>
    <property type="project" value="UniProtKB-KW"/>
</dbReference>
<evidence type="ECO:0000256" key="4">
    <source>
        <dbReference type="ARBA" id="ARBA00006474"/>
    </source>
</evidence>
<evidence type="ECO:0000256" key="17">
    <source>
        <dbReference type="ARBA" id="ARBA00022989"/>
    </source>
</evidence>
<feature type="transmembrane region" description="Helical" evidence="27">
    <location>
        <begin position="30"/>
        <end position="49"/>
    </location>
</feature>
<comment type="catalytic activity">
    <reaction evidence="23">
        <text>riboflavin + ATP = FMN + ADP + H(+)</text>
        <dbReference type="Rhea" id="RHEA:14357"/>
        <dbReference type="ChEBI" id="CHEBI:15378"/>
        <dbReference type="ChEBI" id="CHEBI:30616"/>
        <dbReference type="ChEBI" id="CHEBI:57986"/>
        <dbReference type="ChEBI" id="CHEBI:58210"/>
        <dbReference type="ChEBI" id="CHEBI:456216"/>
        <dbReference type="EC" id="2.7.1.26"/>
    </reaction>
</comment>
<keyword evidence="19 27" id="KW-0472">Membrane</keyword>
<dbReference type="NCBIfam" id="TIGR00083">
    <property type="entry name" value="ribF"/>
    <property type="match status" value="1"/>
</dbReference>
<dbReference type="CDD" id="cd01127">
    <property type="entry name" value="TrwB_TraG_TraD_VirD4"/>
    <property type="match status" value="1"/>
</dbReference>